<keyword evidence="7" id="KW-1185">Reference proteome</keyword>
<dbReference type="InterPro" id="IPR036331">
    <property type="entry name" value="Chagasin-like_sf"/>
</dbReference>
<gene>
    <name evidence="4" type="ORF">CDH04_02055</name>
    <name evidence="5" type="ORF">FZC43_02060</name>
</gene>
<protein>
    <recommendedName>
        <fullName evidence="8">Proteinase inhibitor I42 chagasin domain-containing protein</fullName>
    </recommendedName>
</protein>
<evidence type="ECO:0000256" key="2">
    <source>
        <dbReference type="ARBA" id="ARBA00022704"/>
    </source>
</evidence>
<sequence>MRKLLLMFVILPLFGYASMTQKDFKGVYADPIVLSEKQHTFNIDLPVDSTEGYKWFLVSPEYGYVNAISFKHDSIDVENSKWGGVDHFKFKTKPEFEDVPQKIVLRFECFQPFKKNVKPLVKKVVILSN</sequence>
<feature type="signal peptide" evidence="3">
    <location>
        <begin position="1"/>
        <end position="19"/>
    </location>
</feature>
<evidence type="ECO:0000313" key="5">
    <source>
        <dbReference type="EMBL" id="QIW11501.1"/>
    </source>
</evidence>
<feature type="chain" id="PRO_5016414866" description="Proteinase inhibitor I42 chagasin domain-containing protein" evidence="3">
    <location>
        <begin position="20"/>
        <end position="129"/>
    </location>
</feature>
<evidence type="ECO:0000313" key="6">
    <source>
        <dbReference type="Proteomes" id="UP000251120"/>
    </source>
</evidence>
<evidence type="ECO:0000256" key="3">
    <source>
        <dbReference type="SAM" id="SignalP"/>
    </source>
</evidence>
<organism evidence="4 6">
    <name type="scientific">Francisella adeliensis</name>
    <dbReference type="NCBI Taxonomy" id="2007306"/>
    <lineage>
        <taxon>Bacteria</taxon>
        <taxon>Pseudomonadati</taxon>
        <taxon>Pseudomonadota</taxon>
        <taxon>Gammaproteobacteria</taxon>
        <taxon>Thiotrichales</taxon>
        <taxon>Francisellaceae</taxon>
        <taxon>Francisella</taxon>
    </lineage>
</organism>
<reference evidence="4 6" key="1">
    <citation type="submission" date="2017-06" db="EMBL/GenBank/DDBJ databases">
        <title>Complete genome of Francisella adeliensis.</title>
        <authorList>
            <person name="Vallesi A."/>
            <person name="Sjodin A."/>
        </authorList>
    </citation>
    <scope>NUCLEOTIDE SEQUENCE [LARGE SCALE GENOMIC DNA]</scope>
    <source>
        <strain evidence="4 6">FDC440</strain>
    </source>
</reference>
<dbReference type="KEGG" id="fad:CDH04_02055"/>
<dbReference type="OrthoDB" id="5604628at2"/>
<dbReference type="Proteomes" id="UP000681131">
    <property type="component" value="Chromosome"/>
</dbReference>
<accession>A0A2Z4XXW7</accession>
<evidence type="ECO:0000313" key="4">
    <source>
        <dbReference type="EMBL" id="AXA33273.1"/>
    </source>
</evidence>
<dbReference type="Proteomes" id="UP000251120">
    <property type="component" value="Chromosome"/>
</dbReference>
<dbReference type="EMBL" id="CP043424">
    <property type="protein sequence ID" value="QIW11501.1"/>
    <property type="molecule type" value="Genomic_DNA"/>
</dbReference>
<dbReference type="Gene3D" id="2.60.40.2020">
    <property type="match status" value="1"/>
</dbReference>
<dbReference type="AlphaFoldDB" id="A0A2Z4XXW7"/>
<dbReference type="GO" id="GO:0004869">
    <property type="term" value="F:cysteine-type endopeptidase inhibitor activity"/>
    <property type="evidence" value="ECO:0007669"/>
    <property type="project" value="UniProtKB-KW"/>
</dbReference>
<evidence type="ECO:0000313" key="7">
    <source>
        <dbReference type="Proteomes" id="UP000681131"/>
    </source>
</evidence>
<dbReference type="EMBL" id="CP021781">
    <property type="protein sequence ID" value="AXA33273.1"/>
    <property type="molecule type" value="Genomic_DNA"/>
</dbReference>
<name>A0A2Z4XXW7_9GAMM</name>
<reference evidence="5 7" key="2">
    <citation type="submission" date="2019-08" db="EMBL/GenBank/DDBJ databases">
        <title>Complete genome sequences of Francisella adeliensis (FSC1325 and FSC1326).</title>
        <authorList>
            <person name="Ohrman C."/>
            <person name="Uneklint I."/>
            <person name="Vallesi A."/>
            <person name="Karlsson L."/>
            <person name="Sjodin A."/>
        </authorList>
    </citation>
    <scope>NUCLEOTIDE SEQUENCE [LARGE SCALE GENOMIC DNA]</scope>
    <source>
        <strain evidence="5 7">FSC1325</strain>
    </source>
</reference>
<evidence type="ECO:0008006" key="8">
    <source>
        <dbReference type="Google" id="ProtNLM"/>
    </source>
</evidence>
<proteinExistence type="predicted"/>
<keyword evidence="3" id="KW-0732">Signal</keyword>
<keyword evidence="2" id="KW-0789">Thiol protease inhibitor</keyword>
<evidence type="ECO:0000256" key="1">
    <source>
        <dbReference type="ARBA" id="ARBA00022690"/>
    </source>
</evidence>
<dbReference type="RefSeq" id="WP_112869446.1">
    <property type="nucleotide sequence ID" value="NZ_CP043424.1"/>
</dbReference>
<keyword evidence="1" id="KW-0646">Protease inhibitor</keyword>